<dbReference type="CDD" id="cd01347">
    <property type="entry name" value="ligand_gated_channel"/>
    <property type="match status" value="1"/>
</dbReference>
<keyword evidence="4" id="KW-0410">Iron transport</keyword>
<dbReference type="AlphaFoldDB" id="D4ZBP8"/>
<keyword evidence="3 12" id="KW-1134">Transmembrane beta strand</keyword>
<dbReference type="InterPro" id="IPR010917">
    <property type="entry name" value="TonB_rcpt_CS"/>
</dbReference>
<evidence type="ECO:0000259" key="17">
    <source>
        <dbReference type="Pfam" id="PF07715"/>
    </source>
</evidence>
<evidence type="ECO:0000256" key="8">
    <source>
        <dbReference type="ARBA" id="ARBA00023065"/>
    </source>
</evidence>
<evidence type="ECO:0000256" key="13">
    <source>
        <dbReference type="PROSITE-ProRule" id="PRU10144"/>
    </source>
</evidence>
<dbReference type="SUPFAM" id="SSF56935">
    <property type="entry name" value="Porins"/>
    <property type="match status" value="1"/>
</dbReference>
<keyword evidence="2 12" id="KW-0813">Transport</keyword>
<comment type="similarity">
    <text evidence="12 14">Belongs to the TonB-dependent receptor family.</text>
</comment>
<proteinExistence type="inferred from homology"/>
<keyword evidence="7" id="KW-0408">Iron</keyword>
<name>D4ZBP8_SHEVD</name>
<protein>
    <submittedName>
        <fullName evidence="18">TonB-dependent receptor</fullName>
    </submittedName>
</protein>
<dbReference type="GO" id="GO:0009279">
    <property type="term" value="C:cell outer membrane"/>
    <property type="evidence" value="ECO:0007669"/>
    <property type="project" value="UniProtKB-SubCell"/>
</dbReference>
<evidence type="ECO:0000256" key="11">
    <source>
        <dbReference type="ARBA" id="ARBA00023237"/>
    </source>
</evidence>
<dbReference type="Pfam" id="PF00593">
    <property type="entry name" value="TonB_dep_Rec_b-barrel"/>
    <property type="match status" value="1"/>
</dbReference>
<dbReference type="PANTHER" id="PTHR32552:SF81">
    <property type="entry name" value="TONB-DEPENDENT OUTER MEMBRANE RECEPTOR"/>
    <property type="match status" value="1"/>
</dbReference>
<dbReference type="HOGENOM" id="CLU_008287_18_3_6"/>
<evidence type="ECO:0000256" key="3">
    <source>
        <dbReference type="ARBA" id="ARBA00022452"/>
    </source>
</evidence>
<evidence type="ECO:0000256" key="4">
    <source>
        <dbReference type="ARBA" id="ARBA00022496"/>
    </source>
</evidence>
<evidence type="ECO:0000256" key="5">
    <source>
        <dbReference type="ARBA" id="ARBA00022692"/>
    </source>
</evidence>
<evidence type="ECO:0000256" key="2">
    <source>
        <dbReference type="ARBA" id="ARBA00022448"/>
    </source>
</evidence>
<keyword evidence="11 12" id="KW-0998">Cell outer membrane</keyword>
<dbReference type="InterPro" id="IPR039426">
    <property type="entry name" value="TonB-dep_rcpt-like"/>
</dbReference>
<evidence type="ECO:0000256" key="1">
    <source>
        <dbReference type="ARBA" id="ARBA00004571"/>
    </source>
</evidence>
<dbReference type="GO" id="GO:0006826">
    <property type="term" value="P:iron ion transport"/>
    <property type="evidence" value="ECO:0007669"/>
    <property type="project" value="UniProtKB-KW"/>
</dbReference>
<evidence type="ECO:0000256" key="12">
    <source>
        <dbReference type="PROSITE-ProRule" id="PRU01360"/>
    </source>
</evidence>
<evidence type="ECO:0000259" key="16">
    <source>
        <dbReference type="Pfam" id="PF00593"/>
    </source>
</evidence>
<evidence type="ECO:0000256" key="7">
    <source>
        <dbReference type="ARBA" id="ARBA00023004"/>
    </source>
</evidence>
<dbReference type="PROSITE" id="PS52016">
    <property type="entry name" value="TONB_DEPENDENT_REC_3"/>
    <property type="match status" value="1"/>
</dbReference>
<dbReference type="OrthoDB" id="9764669at2"/>
<dbReference type="eggNOG" id="COG4206">
    <property type="taxonomic scope" value="Bacteria"/>
</dbReference>
<dbReference type="KEGG" id="svo:SVI_3472"/>
<dbReference type="PANTHER" id="PTHR32552">
    <property type="entry name" value="FERRICHROME IRON RECEPTOR-RELATED"/>
    <property type="match status" value="1"/>
</dbReference>
<dbReference type="STRING" id="637905.SVI_3472"/>
<dbReference type="InterPro" id="IPR037066">
    <property type="entry name" value="Plug_dom_sf"/>
</dbReference>
<dbReference type="Proteomes" id="UP000002350">
    <property type="component" value="Chromosome"/>
</dbReference>
<feature type="domain" description="TonB-dependent receptor-like beta-barrel" evidence="16">
    <location>
        <begin position="236"/>
        <end position="633"/>
    </location>
</feature>
<keyword evidence="6 15" id="KW-0732">Signal</keyword>
<dbReference type="EMBL" id="AP011177">
    <property type="protein sequence ID" value="BAJ03443.1"/>
    <property type="molecule type" value="Genomic_DNA"/>
</dbReference>
<evidence type="ECO:0000256" key="15">
    <source>
        <dbReference type="SAM" id="SignalP"/>
    </source>
</evidence>
<dbReference type="PROSITE" id="PS01156">
    <property type="entry name" value="TONB_DEPENDENT_REC_2"/>
    <property type="match status" value="1"/>
</dbReference>
<dbReference type="Pfam" id="PF07715">
    <property type="entry name" value="Plug"/>
    <property type="match status" value="1"/>
</dbReference>
<sequence>MGTFSYNKSYKLSKLTILISSVLTLSVVSSSAMAINTDESQENSVDEVITVIGRSVNTPLNIAANVNIIDSAQIEMSGATSLTEVLRGQSGIQVSDSNSGAVFAMRGFSGSQAASNTLILLDGRRLNNIDVAAPSINAIPLNQIERVEILSGSAGVLYGDQAVGGVINIITKAPTGTGGSIQLSGGSFNTYEGKADVSGAINDTWRYYAAVSHNRGDNYRDHNANKTSSVLGRLQYEDGPQDFFVETSYYDNDRELAGALTEEQIEENPRQSNATLPDAADAYMHEMTTAARSGYKYQLSDEWSLGADINYSDTLITGLSEWGTSRKDTRSLLEFTPKAVANIATDNGDLKIVTGIDLSRGESEFGSGRGNVQKQASAYVQATVPLSKTLSYVVGGRYAEVTDDLVDPDVYINGIELDQDAHAFELGLNYRPTSSHRFYLRADDNFRFAKVDEQAYTSPGVIGLNPQTGRSYEAGWDWTPKSHTLRLSVYRLDLEDEIVFDSSAETPIGGGYPGANINADASRRYGVSADWDWQLTDKVQVGGEYNYIDAEFTEGLNEGKQLSWVAEHTGRGYLSIDANQNWQVFTEVAYTGERFIEGDNSNAAPKLDAYWLTNLAINYTNDAWLASFRVDNLLDEQYVSSGYYSSWGSGYYAGTGRALRLTASYRF</sequence>
<keyword evidence="8" id="KW-0406">Ion transport</keyword>
<keyword evidence="18" id="KW-0675">Receptor</keyword>
<keyword evidence="5 12" id="KW-0812">Transmembrane</keyword>
<comment type="subcellular location">
    <subcellularLocation>
        <location evidence="1 12">Cell outer membrane</location>
        <topology evidence="1 12">Multi-pass membrane protein</topology>
    </subcellularLocation>
</comment>
<feature type="chain" id="PRO_5003068087" evidence="15">
    <location>
        <begin position="35"/>
        <end position="667"/>
    </location>
</feature>
<feature type="domain" description="TonB-dependent receptor plug" evidence="17">
    <location>
        <begin position="61"/>
        <end position="166"/>
    </location>
</feature>
<organism evidence="18 19">
    <name type="scientific">Shewanella violacea (strain JCM 10179 / CIP 106290 / LMG 19151 / DSS12)</name>
    <dbReference type="NCBI Taxonomy" id="637905"/>
    <lineage>
        <taxon>Bacteria</taxon>
        <taxon>Pseudomonadati</taxon>
        <taxon>Pseudomonadota</taxon>
        <taxon>Gammaproteobacteria</taxon>
        <taxon>Alteromonadales</taxon>
        <taxon>Shewanellaceae</taxon>
        <taxon>Shewanella</taxon>
    </lineage>
</organism>
<dbReference type="Gene3D" id="2.170.130.10">
    <property type="entry name" value="TonB-dependent receptor, plug domain"/>
    <property type="match status" value="1"/>
</dbReference>
<evidence type="ECO:0000256" key="14">
    <source>
        <dbReference type="RuleBase" id="RU003357"/>
    </source>
</evidence>
<evidence type="ECO:0000256" key="6">
    <source>
        <dbReference type="ARBA" id="ARBA00022729"/>
    </source>
</evidence>
<evidence type="ECO:0000256" key="9">
    <source>
        <dbReference type="ARBA" id="ARBA00023077"/>
    </source>
</evidence>
<dbReference type="RefSeq" id="WP_013052738.1">
    <property type="nucleotide sequence ID" value="NC_014012.1"/>
</dbReference>
<dbReference type="InterPro" id="IPR000531">
    <property type="entry name" value="Beta-barrel_TonB"/>
</dbReference>
<keyword evidence="10 12" id="KW-0472">Membrane</keyword>
<gene>
    <name evidence="18" type="ordered locus">SVI_3472</name>
</gene>
<feature type="short sequence motif" description="TonB C-terminal box" evidence="13">
    <location>
        <begin position="650"/>
        <end position="667"/>
    </location>
</feature>
<dbReference type="Gene3D" id="2.40.170.20">
    <property type="entry name" value="TonB-dependent receptor, beta-barrel domain"/>
    <property type="match status" value="1"/>
</dbReference>
<keyword evidence="9 14" id="KW-0798">TonB box</keyword>
<reference evidence="19" key="1">
    <citation type="journal article" date="2010" name="Mol. Biosyst.">
        <title>Complete genome sequence and comparative analysis of Shewanella violacea, a psychrophilic and piezophilic bacterium from deep sea floor sediments.</title>
        <authorList>
            <person name="Aono E."/>
            <person name="Baba T."/>
            <person name="Ara T."/>
            <person name="Nishi T."/>
            <person name="Nakamichi T."/>
            <person name="Inamoto E."/>
            <person name="Toyonaga H."/>
            <person name="Hasegawa M."/>
            <person name="Takai Y."/>
            <person name="Okumura Y."/>
            <person name="Baba M."/>
            <person name="Tomita M."/>
            <person name="Kato C."/>
            <person name="Oshima T."/>
            <person name="Nakasone K."/>
            <person name="Mori H."/>
        </authorList>
    </citation>
    <scope>NUCLEOTIDE SEQUENCE [LARGE SCALE GENOMIC DNA]</scope>
    <source>
        <strain evidence="19">JCM 10179 / CIP 106290 / LMG 19151 / DSS12</strain>
    </source>
</reference>
<feature type="signal peptide" evidence="15">
    <location>
        <begin position="1"/>
        <end position="34"/>
    </location>
</feature>
<evidence type="ECO:0000256" key="10">
    <source>
        <dbReference type="ARBA" id="ARBA00023136"/>
    </source>
</evidence>
<dbReference type="InterPro" id="IPR012910">
    <property type="entry name" value="Plug_dom"/>
</dbReference>
<accession>D4ZBP8</accession>
<dbReference type="InterPro" id="IPR036942">
    <property type="entry name" value="Beta-barrel_TonB_sf"/>
</dbReference>
<keyword evidence="19" id="KW-1185">Reference proteome</keyword>
<evidence type="ECO:0000313" key="19">
    <source>
        <dbReference type="Proteomes" id="UP000002350"/>
    </source>
</evidence>
<evidence type="ECO:0000313" key="18">
    <source>
        <dbReference type="EMBL" id="BAJ03443.1"/>
    </source>
</evidence>